<gene>
    <name evidence="6" type="ORF">JK634_19600</name>
</gene>
<dbReference type="Gene3D" id="1.10.1420.10">
    <property type="match status" value="1"/>
</dbReference>
<name>A0A937FK59_9CLOT</name>
<dbReference type="GO" id="GO:0030983">
    <property type="term" value="F:mismatched DNA binding"/>
    <property type="evidence" value="ECO:0007669"/>
    <property type="project" value="InterPro"/>
</dbReference>
<reference evidence="6" key="1">
    <citation type="submission" date="2021-01" db="EMBL/GenBank/DDBJ databases">
        <title>Genome public.</title>
        <authorList>
            <person name="Liu C."/>
            <person name="Sun Q."/>
        </authorList>
    </citation>
    <scope>NUCLEOTIDE SEQUENCE</scope>
    <source>
        <strain evidence="6">YIM B02565</strain>
    </source>
</reference>
<dbReference type="RefSeq" id="WP_202769459.1">
    <property type="nucleotide sequence ID" value="NZ_JAESWA010000029.1"/>
</dbReference>
<keyword evidence="4" id="KW-0472">Membrane</keyword>
<dbReference type="AlphaFoldDB" id="A0A937FK59"/>
<keyword evidence="2" id="KW-0067">ATP-binding</keyword>
<dbReference type="InterPro" id="IPR027417">
    <property type="entry name" value="P-loop_NTPase"/>
</dbReference>
<evidence type="ECO:0000259" key="5">
    <source>
        <dbReference type="SMART" id="SM00534"/>
    </source>
</evidence>
<keyword evidence="4" id="KW-0812">Transmembrane</keyword>
<evidence type="ECO:0000313" key="6">
    <source>
        <dbReference type="EMBL" id="MBL4933997.1"/>
    </source>
</evidence>
<dbReference type="GO" id="GO:0005829">
    <property type="term" value="C:cytosol"/>
    <property type="evidence" value="ECO:0007669"/>
    <property type="project" value="TreeGrafter"/>
</dbReference>
<dbReference type="GO" id="GO:0140664">
    <property type="term" value="F:ATP-dependent DNA damage sensor activity"/>
    <property type="evidence" value="ECO:0007669"/>
    <property type="project" value="InterPro"/>
</dbReference>
<sequence length="596" mass="68910">MSSQKIYEGNIEKISEKIDEVNSSINRIALIRGVIFILFGISVYYIIKQKGFAFIVASILLILVFVFIAYIHTKEKEKLKEFNLLIEINNEHIKRAKGEWKEFKDKGEEYLSSEHPFINDLDIFGDNSLFQWINTTKTFYGREKLAKILSSTETRTAEEITKRQRALKELAEKIDFRQTLEFIPLLRKSPIEKTKSFISWVKEENSWFLSPQASLIRFIMPVISISILISVIVFKKPFSLFLLALIVNGGILTLKKKEIARALEEIYSFKTNLSSYYRTIEVIEKEDFKEEINLNAVGILKDDTRASNEMKEITAIGDMLFDRGNMIYWIFNSLLMWDLVLMTKLEKWKLKNKNNVELWLDALGEIEALSALSNIYFDNENWKIPEIIEEDEIVAEDLAHPLIVPQGIKNSFNLTKPIQTALITGSNMSGKSTFLRTIGINMVFSYLGLPVNGRALKLGVMIPYTCMRTKDNLEEGISSFYAEILRVKNIIRATESGKKVFFLLDEIFKGTNSVDRHTGAEMLIKQLMGKGAKGLVSTHDLELCELEQEDRRIKNLHFREYYVDNEIRFDYKLREGKSTTRNAEYLMKMAGIRLDI</sequence>
<dbReference type="Pfam" id="PF00488">
    <property type="entry name" value="MutS_V"/>
    <property type="match status" value="1"/>
</dbReference>
<evidence type="ECO:0000256" key="1">
    <source>
        <dbReference type="ARBA" id="ARBA00022741"/>
    </source>
</evidence>
<dbReference type="SMART" id="SM00534">
    <property type="entry name" value="MUTSac"/>
    <property type="match status" value="1"/>
</dbReference>
<dbReference type="SUPFAM" id="SSF48334">
    <property type="entry name" value="DNA repair protein MutS, domain III"/>
    <property type="match status" value="1"/>
</dbReference>
<evidence type="ECO:0000256" key="4">
    <source>
        <dbReference type="SAM" id="Phobius"/>
    </source>
</evidence>
<dbReference type="Gene3D" id="3.40.50.300">
    <property type="entry name" value="P-loop containing nucleotide triphosphate hydrolases"/>
    <property type="match status" value="1"/>
</dbReference>
<keyword evidence="4" id="KW-1133">Transmembrane helix</keyword>
<comment type="caution">
    <text evidence="6">The sequence shown here is derived from an EMBL/GenBank/DDBJ whole genome shotgun (WGS) entry which is preliminary data.</text>
</comment>
<keyword evidence="7" id="KW-1185">Reference proteome</keyword>
<feature type="transmembrane region" description="Helical" evidence="4">
    <location>
        <begin position="53"/>
        <end position="71"/>
    </location>
</feature>
<organism evidence="6 7">
    <name type="scientific">Clostridium paridis</name>
    <dbReference type="NCBI Taxonomy" id="2803863"/>
    <lineage>
        <taxon>Bacteria</taxon>
        <taxon>Bacillati</taxon>
        <taxon>Bacillota</taxon>
        <taxon>Clostridia</taxon>
        <taxon>Eubacteriales</taxon>
        <taxon>Clostridiaceae</taxon>
        <taxon>Clostridium</taxon>
    </lineage>
</organism>
<dbReference type="InterPro" id="IPR000432">
    <property type="entry name" value="DNA_mismatch_repair_MutS_C"/>
</dbReference>
<protein>
    <submittedName>
        <fullName evidence="6">DNA mismatch repair protein MutS</fullName>
    </submittedName>
</protein>
<feature type="domain" description="DNA mismatch repair proteins mutS family" evidence="5">
    <location>
        <begin position="418"/>
        <end position="595"/>
    </location>
</feature>
<dbReference type="GO" id="GO:0005524">
    <property type="term" value="F:ATP binding"/>
    <property type="evidence" value="ECO:0007669"/>
    <property type="project" value="UniProtKB-KW"/>
</dbReference>
<dbReference type="GO" id="GO:0006298">
    <property type="term" value="P:mismatch repair"/>
    <property type="evidence" value="ECO:0007669"/>
    <property type="project" value="InterPro"/>
</dbReference>
<dbReference type="SUPFAM" id="SSF52540">
    <property type="entry name" value="P-loop containing nucleoside triphosphate hydrolases"/>
    <property type="match status" value="1"/>
</dbReference>
<proteinExistence type="predicted"/>
<dbReference type="PANTHER" id="PTHR11361">
    <property type="entry name" value="DNA MISMATCH REPAIR PROTEIN MUTS FAMILY MEMBER"/>
    <property type="match status" value="1"/>
</dbReference>
<dbReference type="Proteomes" id="UP000623681">
    <property type="component" value="Unassembled WGS sequence"/>
</dbReference>
<accession>A0A937FK59</accession>
<feature type="transmembrane region" description="Helical" evidence="4">
    <location>
        <begin position="29"/>
        <end position="47"/>
    </location>
</feature>
<evidence type="ECO:0000256" key="3">
    <source>
        <dbReference type="ARBA" id="ARBA00023125"/>
    </source>
</evidence>
<evidence type="ECO:0000313" key="7">
    <source>
        <dbReference type="Proteomes" id="UP000623681"/>
    </source>
</evidence>
<keyword evidence="1" id="KW-0547">Nucleotide-binding</keyword>
<dbReference type="EMBL" id="JAESWA010000029">
    <property type="protein sequence ID" value="MBL4933997.1"/>
    <property type="molecule type" value="Genomic_DNA"/>
</dbReference>
<dbReference type="PANTHER" id="PTHR11361:SF99">
    <property type="entry name" value="DNA MISMATCH REPAIR PROTEIN"/>
    <property type="match status" value="1"/>
</dbReference>
<dbReference type="InterPro" id="IPR045076">
    <property type="entry name" value="MutS"/>
</dbReference>
<dbReference type="InterPro" id="IPR036187">
    <property type="entry name" value="DNA_mismatch_repair_MutS_sf"/>
</dbReference>
<keyword evidence="3" id="KW-0238">DNA-binding</keyword>
<feature type="transmembrane region" description="Helical" evidence="4">
    <location>
        <begin position="215"/>
        <end position="234"/>
    </location>
</feature>
<evidence type="ECO:0000256" key="2">
    <source>
        <dbReference type="ARBA" id="ARBA00022840"/>
    </source>
</evidence>